<gene>
    <name evidence="2" type="ORF">AERYTH_01880</name>
</gene>
<dbReference type="RefSeq" id="WP_067853913.1">
    <property type="nucleotide sequence ID" value="NZ_CP011502.1"/>
</dbReference>
<dbReference type="AlphaFoldDB" id="A0A0U4CRL6"/>
<evidence type="ECO:0000256" key="1">
    <source>
        <dbReference type="SAM" id="Phobius"/>
    </source>
</evidence>
<accession>A0A0U4CRL6</accession>
<dbReference type="PATRIC" id="fig|2041.4.peg.402"/>
<keyword evidence="1" id="KW-1133">Transmembrane helix</keyword>
<reference evidence="2 3" key="1">
    <citation type="journal article" date="1991" name="Int. J. Syst. Bacteriol.">
        <title>Description of the erythromycin-producing bacterium Arthrobacter sp. strain NRRL B-3381 as Aeromicrobium erythreum gen. nov., sp. nov.</title>
        <authorList>
            <person name="Miller E.S."/>
            <person name="Woese C.R."/>
            <person name="Brenner S."/>
        </authorList>
    </citation>
    <scope>NUCLEOTIDE SEQUENCE [LARGE SCALE GENOMIC DNA]</scope>
    <source>
        <strain evidence="2 3">AR18</strain>
    </source>
</reference>
<dbReference type="EMBL" id="CP011502">
    <property type="protein sequence ID" value="ALX03533.1"/>
    <property type="molecule type" value="Genomic_DNA"/>
</dbReference>
<protein>
    <submittedName>
        <fullName evidence="2">Uncharacterized protein</fullName>
    </submittedName>
</protein>
<name>A0A0U4CRL6_9ACTN</name>
<proteinExistence type="predicted"/>
<sequence>MLIMIVQAVARWNVWFVYFAVTALGVLLTLVAILLAERPALQIAAAVVVLLQEVAVTVSRHRGR</sequence>
<evidence type="ECO:0000313" key="2">
    <source>
        <dbReference type="EMBL" id="ALX03533.1"/>
    </source>
</evidence>
<dbReference type="KEGG" id="aer:AERYTH_01880"/>
<keyword evidence="1" id="KW-0472">Membrane</keyword>
<feature type="transmembrane region" description="Helical" evidence="1">
    <location>
        <begin position="40"/>
        <end position="58"/>
    </location>
</feature>
<organism evidence="2 3">
    <name type="scientific">Aeromicrobium erythreum</name>
    <dbReference type="NCBI Taxonomy" id="2041"/>
    <lineage>
        <taxon>Bacteria</taxon>
        <taxon>Bacillati</taxon>
        <taxon>Actinomycetota</taxon>
        <taxon>Actinomycetes</taxon>
        <taxon>Propionibacteriales</taxon>
        <taxon>Nocardioidaceae</taxon>
        <taxon>Aeromicrobium</taxon>
    </lineage>
</organism>
<keyword evidence="1" id="KW-0812">Transmembrane</keyword>
<dbReference type="Proteomes" id="UP000067689">
    <property type="component" value="Chromosome"/>
</dbReference>
<feature type="transmembrane region" description="Helical" evidence="1">
    <location>
        <begin position="12"/>
        <end position="34"/>
    </location>
</feature>
<keyword evidence="3" id="KW-1185">Reference proteome</keyword>
<evidence type="ECO:0000313" key="3">
    <source>
        <dbReference type="Proteomes" id="UP000067689"/>
    </source>
</evidence>